<accession>T1L2F3</accession>
<evidence type="ECO:0000256" key="1">
    <source>
        <dbReference type="SAM" id="Phobius"/>
    </source>
</evidence>
<sequence length="276" mass="31219">MRKEGSTNVPYGIPKKLKRNLVFSSDPDESDPNLFYCRFCDSSFTKNCNMTRHEEKSCVFPGSPIIIVWLIYASQIALERLLMFLCLMDAHPCHQEIGTIKIMKFRIQNSKINIELLSICDTIGIAIVLFGRYSPPIVDKRKDKVSVFHFGFLTSTKYFNMAHNVSIVYGNCGRTNEATIFLDNAFTESNSNICVLTELIPDSIERDANVGVFTSSHHQAAAIKIANSETLSVYPEAVLPITVAKVVALRWRHMRVIEQFSSVVNRFFGYLTSQQA</sequence>
<reference evidence="3" key="1">
    <citation type="submission" date="2011-08" db="EMBL/GenBank/DDBJ databases">
        <authorList>
            <person name="Rombauts S."/>
        </authorList>
    </citation>
    <scope>NUCLEOTIDE SEQUENCE</scope>
    <source>
        <strain evidence="3">London</strain>
    </source>
</reference>
<dbReference type="EnsemblMetazoa" id="tetur33g00730.1">
    <property type="protein sequence ID" value="tetur33g00730.1"/>
    <property type="gene ID" value="tetur33g00730"/>
</dbReference>
<evidence type="ECO:0000313" key="3">
    <source>
        <dbReference type="Proteomes" id="UP000015104"/>
    </source>
</evidence>
<dbReference type="HOGENOM" id="CLU_1009456_0_0_1"/>
<dbReference type="EMBL" id="CAEY01000947">
    <property type="status" value="NOT_ANNOTATED_CDS"/>
    <property type="molecule type" value="Genomic_DNA"/>
</dbReference>
<organism evidence="2 3">
    <name type="scientific">Tetranychus urticae</name>
    <name type="common">Two-spotted spider mite</name>
    <dbReference type="NCBI Taxonomy" id="32264"/>
    <lineage>
        <taxon>Eukaryota</taxon>
        <taxon>Metazoa</taxon>
        <taxon>Ecdysozoa</taxon>
        <taxon>Arthropoda</taxon>
        <taxon>Chelicerata</taxon>
        <taxon>Arachnida</taxon>
        <taxon>Acari</taxon>
        <taxon>Acariformes</taxon>
        <taxon>Trombidiformes</taxon>
        <taxon>Prostigmata</taxon>
        <taxon>Eleutherengona</taxon>
        <taxon>Raphignathae</taxon>
        <taxon>Tetranychoidea</taxon>
        <taxon>Tetranychidae</taxon>
        <taxon>Tetranychus</taxon>
    </lineage>
</organism>
<keyword evidence="1" id="KW-0472">Membrane</keyword>
<name>T1L2F3_TETUR</name>
<keyword evidence="3" id="KW-1185">Reference proteome</keyword>
<keyword evidence="1" id="KW-1133">Transmembrane helix</keyword>
<proteinExistence type="predicted"/>
<keyword evidence="1" id="KW-0812">Transmembrane</keyword>
<feature type="transmembrane region" description="Helical" evidence="1">
    <location>
        <begin position="59"/>
        <end position="78"/>
    </location>
</feature>
<evidence type="ECO:0000313" key="2">
    <source>
        <dbReference type="EnsemblMetazoa" id="tetur33g00730.1"/>
    </source>
</evidence>
<reference evidence="2" key="2">
    <citation type="submission" date="2015-06" db="UniProtKB">
        <authorList>
            <consortium name="EnsemblMetazoa"/>
        </authorList>
    </citation>
    <scope>IDENTIFICATION</scope>
</reference>
<dbReference type="AlphaFoldDB" id="T1L2F3"/>
<dbReference type="Proteomes" id="UP000015104">
    <property type="component" value="Unassembled WGS sequence"/>
</dbReference>
<protein>
    <submittedName>
        <fullName evidence="2">Uncharacterized protein</fullName>
    </submittedName>
</protein>